<dbReference type="Proteomes" id="UP000221538">
    <property type="component" value="Unassembled WGS sequence"/>
</dbReference>
<protein>
    <submittedName>
        <fullName evidence="1">Uncharacterized protein</fullName>
    </submittedName>
</protein>
<dbReference type="EMBL" id="BEWI01000032">
    <property type="protein sequence ID" value="GAY22206.1"/>
    <property type="molecule type" value="Genomic_DNA"/>
</dbReference>
<reference evidence="1 2" key="1">
    <citation type="journal article" date="2013" name="Biodegradation">
        <title>Occurrence of 4-tert-butylphenol (4-t-BP) biodegradation in an aquatic sample caused by the presence of Spirodela polyrrhiza and isolation of a 4-t-BP-utilizing bacterium.</title>
        <authorList>
            <person name="Ogata Y."/>
            <person name="Toyama T."/>
            <person name="Yu N."/>
            <person name="Wang X."/>
            <person name="Sei K."/>
            <person name="Ike M."/>
        </authorList>
    </citation>
    <scope>NUCLEOTIDE SEQUENCE [LARGE SCALE GENOMIC DNA]</scope>
    <source>
        <strain evidence="1 2">OMI</strain>
    </source>
</reference>
<gene>
    <name evidence="1" type="ORF">SFOMI_2761</name>
</gene>
<organism evidence="1 2">
    <name type="scientific">Sphingobium fuliginis (strain ATCC 27551)</name>
    <dbReference type="NCBI Taxonomy" id="336203"/>
    <lineage>
        <taxon>Bacteria</taxon>
        <taxon>Pseudomonadati</taxon>
        <taxon>Pseudomonadota</taxon>
        <taxon>Alphaproteobacteria</taxon>
        <taxon>Sphingomonadales</taxon>
        <taxon>Sphingomonadaceae</taxon>
        <taxon>Sphingobium</taxon>
    </lineage>
</organism>
<evidence type="ECO:0000313" key="2">
    <source>
        <dbReference type="Proteomes" id="UP000221538"/>
    </source>
</evidence>
<proteinExistence type="predicted"/>
<dbReference type="AlphaFoldDB" id="A0A292ZH00"/>
<name>A0A292ZH00_SPHSA</name>
<accession>A0A292ZH00</accession>
<reference evidence="1 2" key="2">
    <citation type="journal article" date="2013" name="Environ. Sci. Technol.">
        <title>The 4-tert-butylphenol-utilizing bacterium Sphingobium fuliginis OMI can degrade bisphenols via phenolic ring hydroxylation and meta-cleavage pathway.</title>
        <authorList>
            <person name="Ogata Y."/>
            <person name="Goda S."/>
            <person name="Toyama T."/>
            <person name="Sei K."/>
            <person name="Ike M."/>
        </authorList>
    </citation>
    <scope>NUCLEOTIDE SEQUENCE [LARGE SCALE GENOMIC DNA]</scope>
    <source>
        <strain evidence="1 2">OMI</strain>
    </source>
</reference>
<comment type="caution">
    <text evidence="1">The sequence shown here is derived from an EMBL/GenBank/DDBJ whole genome shotgun (WGS) entry which is preliminary data.</text>
</comment>
<evidence type="ECO:0000313" key="1">
    <source>
        <dbReference type="EMBL" id="GAY22206.1"/>
    </source>
</evidence>
<sequence length="60" mass="6535">MHLFRNAKYYFENKQGIAIWPSANRMGPSAQPLETGCGSPAIQHDAEEARESMAVAIADG</sequence>